<evidence type="ECO:0000259" key="2">
    <source>
        <dbReference type="Pfam" id="PF10680"/>
    </source>
</evidence>
<feature type="compositionally biased region" description="Pro residues" evidence="1">
    <location>
        <begin position="513"/>
        <end position="525"/>
    </location>
</feature>
<keyword evidence="5" id="KW-1185">Reference proteome</keyword>
<feature type="compositionally biased region" description="Low complexity" evidence="1">
    <location>
        <begin position="526"/>
        <end position="552"/>
    </location>
</feature>
<gene>
    <name evidence="4" type="ORF">PCAMFM013_S010g000195</name>
</gene>
<name>A0A0G4PBQ9_PENC3</name>
<feature type="domain" description="Rrn9" evidence="2">
    <location>
        <begin position="164"/>
        <end position="222"/>
    </location>
</feature>
<accession>A0A0G4PBQ9</accession>
<feature type="region of interest" description="Disordered" evidence="1">
    <location>
        <begin position="483"/>
        <end position="636"/>
    </location>
</feature>
<feature type="region of interest" description="Disordered" evidence="1">
    <location>
        <begin position="348"/>
        <end position="442"/>
    </location>
</feature>
<sequence>MSSLYGSQVPWPELLPPQSAQPRQSLFGGPSSDVLQPSSQPEPPRSSLFGGPISQDVPLEPISEADLMDEEPDQNEPDTIMREQPLAFQGDSDDESYEGNNRGRSRIRSKGPQESQHDPIYYVVDRGLDLPPGVERPNLFDGHATSWRNYNADEIGAYSAMVTHRTRDLAAHLYNAHVIRRRARDTARKNPGIVDKTPLRVNKRWAAWPVHAATVPRSNEMIQRRMDAPDIFQMEPDSRPSGELEECITAFILKTSKETFQARELDFVEIEDNPRNKMLDGDELMDDELEKKEEDEEEEPVDTRILRPTVLLDEDKSIRQLRPLARNVISQVDRLLYGLHCAMKGRKFEEDSGDEQWSDSDEEDYLTRESAKSRSRSRSRGRRSARQESQERDLSRRSNSARISTGLETEDENLPDVSQTRAQSRGSSVGRDNNQHIKGRHKLRDWSEVMGLASMMGLPTPAVMRASKRCADLFGEDMEFRTMPEGRVKKRSKAGAREEYAYTESESEIDSAPPSPRPIPPPTPQPNRRQTTKPVLEPKSPAKISKAKAVIPKPKPKPKIPKSNTRIPGQRRSKAHKSPAIVPPSVSPSPAPEERAEPVAEPVVEPVAEPTAEHTEQAANQEPKAAKPGVGRGPHRKVDILCPVRTCTRHTKGFSRKWNLNQHLKKAHGIHVAPGNEASVEQDDPVIVLE</sequence>
<dbReference type="STRING" id="1429867.A0A0G4PBQ9"/>
<protein>
    <submittedName>
        <fullName evidence="4">RNA polymerase I specific transcription initiation factor, RRN9</fullName>
    </submittedName>
</protein>
<reference evidence="4 5" key="1">
    <citation type="journal article" date="2014" name="Nat. Commun.">
        <title>Multiple recent horizontal transfers of a large genomic region in cheese making fungi.</title>
        <authorList>
            <person name="Cheeseman K."/>
            <person name="Ropars J."/>
            <person name="Renault P."/>
            <person name="Dupont J."/>
            <person name="Gouzy J."/>
            <person name="Branca A."/>
            <person name="Abraham A.L."/>
            <person name="Ceppi M."/>
            <person name="Conseiller E."/>
            <person name="Debuchy R."/>
            <person name="Malagnac F."/>
            <person name="Goarin A."/>
            <person name="Silar P."/>
            <person name="Lacoste S."/>
            <person name="Sallet E."/>
            <person name="Bensimon A."/>
            <person name="Giraud T."/>
            <person name="Brygoo Y."/>
        </authorList>
    </citation>
    <scope>NUCLEOTIDE SEQUENCE [LARGE SCALE GENOMIC DNA]</scope>
    <source>
        <strain evidence="5">FM 013</strain>
    </source>
</reference>
<feature type="compositionally biased region" description="Basic residues" evidence="1">
    <location>
        <begin position="373"/>
        <end position="384"/>
    </location>
</feature>
<organism evidence="4 5">
    <name type="scientific">Penicillium camemberti (strain FM 013)</name>
    <dbReference type="NCBI Taxonomy" id="1429867"/>
    <lineage>
        <taxon>Eukaryota</taxon>
        <taxon>Fungi</taxon>
        <taxon>Dikarya</taxon>
        <taxon>Ascomycota</taxon>
        <taxon>Pezizomycotina</taxon>
        <taxon>Eurotiomycetes</taxon>
        <taxon>Eurotiomycetidae</taxon>
        <taxon>Eurotiales</taxon>
        <taxon>Aspergillaceae</taxon>
        <taxon>Penicillium</taxon>
    </lineage>
</organism>
<feature type="compositionally biased region" description="Basic and acidic residues" evidence="1">
    <location>
        <begin position="385"/>
        <end position="396"/>
    </location>
</feature>
<keyword evidence="4" id="KW-0648">Protein biosynthesis</keyword>
<feature type="compositionally biased region" description="Low complexity" evidence="1">
    <location>
        <begin position="599"/>
        <end position="610"/>
    </location>
</feature>
<feature type="compositionally biased region" description="Polar residues" evidence="1">
    <location>
        <begin position="397"/>
        <end position="407"/>
    </location>
</feature>
<feature type="domain" description="C2H2-domain containing protein second zinc finger" evidence="3">
    <location>
        <begin position="641"/>
        <end position="668"/>
    </location>
</feature>
<feature type="compositionally biased region" description="Acidic residues" evidence="1">
    <location>
        <begin position="351"/>
        <end position="364"/>
    </location>
</feature>
<feature type="region of interest" description="Disordered" evidence="1">
    <location>
        <begin position="276"/>
        <end position="302"/>
    </location>
</feature>
<dbReference type="Pfam" id="PF26176">
    <property type="entry name" value="zf_C2H2_17_2"/>
    <property type="match status" value="1"/>
</dbReference>
<feature type="compositionally biased region" description="Acidic residues" evidence="1">
    <location>
        <begin position="281"/>
        <end position="300"/>
    </location>
</feature>
<evidence type="ECO:0000313" key="4">
    <source>
        <dbReference type="EMBL" id="CRL23757.1"/>
    </source>
</evidence>
<proteinExistence type="predicted"/>
<feature type="region of interest" description="Disordered" evidence="1">
    <location>
        <begin position="1"/>
        <end position="118"/>
    </location>
</feature>
<evidence type="ECO:0000259" key="3">
    <source>
        <dbReference type="Pfam" id="PF26176"/>
    </source>
</evidence>
<dbReference type="AlphaFoldDB" id="A0A0G4PBQ9"/>
<dbReference type="InterPro" id="IPR059095">
    <property type="entry name" value="Znf_C2H2_17_2nd"/>
</dbReference>
<dbReference type="Pfam" id="PF10680">
    <property type="entry name" value="RRN9"/>
    <property type="match status" value="1"/>
</dbReference>
<evidence type="ECO:0000256" key="1">
    <source>
        <dbReference type="SAM" id="MobiDB-lite"/>
    </source>
</evidence>
<dbReference type="EMBL" id="HG793143">
    <property type="protein sequence ID" value="CRL23757.1"/>
    <property type="molecule type" value="Genomic_DNA"/>
</dbReference>
<keyword evidence="4" id="KW-0396">Initiation factor</keyword>
<dbReference type="Proteomes" id="UP000053732">
    <property type="component" value="Unassembled WGS sequence"/>
</dbReference>
<dbReference type="GO" id="GO:0003743">
    <property type="term" value="F:translation initiation factor activity"/>
    <property type="evidence" value="ECO:0007669"/>
    <property type="project" value="UniProtKB-KW"/>
</dbReference>
<evidence type="ECO:0000313" key="5">
    <source>
        <dbReference type="Proteomes" id="UP000053732"/>
    </source>
</evidence>
<dbReference type="InterPro" id="IPR019622">
    <property type="entry name" value="Rrn9_dom"/>
</dbReference>
<feature type="compositionally biased region" description="Pro residues" evidence="1">
    <location>
        <begin position="581"/>
        <end position="591"/>
    </location>
</feature>
<feature type="compositionally biased region" description="Polar residues" evidence="1">
    <location>
        <begin position="416"/>
        <end position="432"/>
    </location>
</feature>
<feature type="compositionally biased region" description="Acidic residues" evidence="1">
    <location>
        <begin position="66"/>
        <end position="76"/>
    </location>
</feature>